<dbReference type="PROSITE" id="PS00878">
    <property type="entry name" value="ODR_DC_2_1"/>
    <property type="match status" value="1"/>
</dbReference>
<comment type="cofactor">
    <cofactor evidence="1">
        <name>pyridoxal 5'-phosphate</name>
        <dbReference type="ChEBI" id="CHEBI:597326"/>
    </cofactor>
</comment>
<dbReference type="EMBL" id="JAKGUD010000009">
    <property type="protein sequence ID" value="MCF4142909.1"/>
    <property type="molecule type" value="Genomic_DNA"/>
</dbReference>
<protein>
    <recommendedName>
        <fullName evidence="6">ornithine decarboxylase</fullName>
        <ecNumber evidence="6">4.1.1.17</ecNumber>
    </recommendedName>
</protein>
<evidence type="ECO:0000256" key="1">
    <source>
        <dbReference type="ARBA" id="ARBA00001933"/>
    </source>
</evidence>
<dbReference type="InterPro" id="IPR022653">
    <property type="entry name" value="De-COase2_pyr-phos_BS"/>
</dbReference>
<evidence type="ECO:0000313" key="10">
    <source>
        <dbReference type="Proteomes" id="UP001200430"/>
    </source>
</evidence>
<comment type="similarity">
    <text evidence="2">Belongs to the Orn/Lys/Arg decarboxylase class-II family.</text>
</comment>
<dbReference type="EC" id="4.1.1.17" evidence="6"/>
<dbReference type="InterPro" id="IPR022657">
    <property type="entry name" value="De-COase2_CS"/>
</dbReference>
<dbReference type="Proteomes" id="UP001200430">
    <property type="component" value="Unassembled WGS sequence"/>
</dbReference>
<organism evidence="9 10">
    <name type="scientific">Dethiosulfovibrio marinus</name>
    <dbReference type="NCBI Taxonomy" id="133532"/>
    <lineage>
        <taxon>Bacteria</taxon>
        <taxon>Thermotogati</taxon>
        <taxon>Synergistota</taxon>
        <taxon>Synergistia</taxon>
        <taxon>Synergistales</taxon>
        <taxon>Dethiosulfovibrionaceae</taxon>
        <taxon>Dethiosulfovibrio</taxon>
    </lineage>
</organism>
<dbReference type="InterPro" id="IPR022644">
    <property type="entry name" value="De-COase2_N"/>
</dbReference>
<evidence type="ECO:0000256" key="6">
    <source>
        <dbReference type="ARBA" id="ARBA00034138"/>
    </source>
</evidence>
<dbReference type="PRINTS" id="PR01179">
    <property type="entry name" value="ODADCRBXLASE"/>
</dbReference>
<dbReference type="SUPFAM" id="SSF50621">
    <property type="entry name" value="Alanine racemase C-terminal domain-like"/>
    <property type="match status" value="1"/>
</dbReference>
<keyword evidence="10" id="KW-1185">Reference proteome</keyword>
<proteinExistence type="inferred from homology"/>
<name>A0ABS9ENZ9_9BACT</name>
<dbReference type="PROSITE" id="PS00879">
    <property type="entry name" value="ODR_DC_2_2"/>
    <property type="match status" value="1"/>
</dbReference>
<reference evidence="9 10" key="1">
    <citation type="submission" date="2022-01" db="EMBL/GenBank/DDBJ databases">
        <title>Dethiosulfovibrio faecalis sp. nov., a novel proteolytic, non-sulfur-reducing bacterium isolated from a marine aquaculture solid waste bioreactor.</title>
        <authorList>
            <person name="Grabowski S."/>
            <person name="Apolinario E."/>
            <person name="Schneider N."/>
            <person name="Marshall C.W."/>
            <person name="Sowers K.R."/>
        </authorList>
    </citation>
    <scope>NUCLEOTIDE SEQUENCE [LARGE SCALE GENOMIC DNA]</scope>
    <source>
        <strain evidence="9 10">DSM 12537</strain>
    </source>
</reference>
<gene>
    <name evidence="9" type="ORF">L2W38_08760</name>
</gene>
<evidence type="ECO:0000256" key="3">
    <source>
        <dbReference type="ARBA" id="ARBA00022898"/>
    </source>
</evidence>
<dbReference type="RefSeq" id="WP_236099627.1">
    <property type="nucleotide sequence ID" value="NZ_JAKGUD010000009.1"/>
</dbReference>
<keyword evidence="4" id="KW-0456">Lyase</keyword>
<dbReference type="SUPFAM" id="SSF51419">
    <property type="entry name" value="PLP-binding barrel"/>
    <property type="match status" value="1"/>
</dbReference>
<dbReference type="PANTHER" id="PTHR11482">
    <property type="entry name" value="ARGININE/DIAMINOPIMELATE/ORNITHINE DECARBOXYLASE"/>
    <property type="match status" value="1"/>
</dbReference>
<dbReference type="Gene3D" id="3.20.20.10">
    <property type="entry name" value="Alanine racemase"/>
    <property type="match status" value="1"/>
</dbReference>
<dbReference type="InterPro" id="IPR009006">
    <property type="entry name" value="Ala_racemase/Decarboxylase_C"/>
</dbReference>
<comment type="catalytic activity">
    <reaction evidence="7">
        <text>L-ornithine + H(+) = putrescine + CO2</text>
        <dbReference type="Rhea" id="RHEA:22964"/>
        <dbReference type="ChEBI" id="CHEBI:15378"/>
        <dbReference type="ChEBI" id="CHEBI:16526"/>
        <dbReference type="ChEBI" id="CHEBI:46911"/>
        <dbReference type="ChEBI" id="CHEBI:326268"/>
        <dbReference type="EC" id="4.1.1.17"/>
    </reaction>
</comment>
<evidence type="ECO:0000256" key="4">
    <source>
        <dbReference type="ARBA" id="ARBA00023239"/>
    </source>
</evidence>
<dbReference type="Pfam" id="PF02784">
    <property type="entry name" value="Orn_Arg_deC_N"/>
    <property type="match status" value="1"/>
</dbReference>
<evidence type="ECO:0000256" key="7">
    <source>
        <dbReference type="ARBA" id="ARBA00049127"/>
    </source>
</evidence>
<evidence type="ECO:0000313" key="9">
    <source>
        <dbReference type="EMBL" id="MCF4142909.1"/>
    </source>
</evidence>
<accession>A0ABS9ENZ9</accession>
<evidence type="ECO:0000256" key="5">
    <source>
        <dbReference type="ARBA" id="ARBA00034115"/>
    </source>
</evidence>
<dbReference type="PRINTS" id="PR01182">
    <property type="entry name" value="ORNDCRBXLASE"/>
</dbReference>
<evidence type="ECO:0000259" key="8">
    <source>
        <dbReference type="Pfam" id="PF02784"/>
    </source>
</evidence>
<dbReference type="InterPro" id="IPR029066">
    <property type="entry name" value="PLP-binding_barrel"/>
</dbReference>
<dbReference type="PANTHER" id="PTHR11482:SF6">
    <property type="entry name" value="ORNITHINE DECARBOXYLASE 1-RELATED"/>
    <property type="match status" value="1"/>
</dbReference>
<dbReference type="InterPro" id="IPR002433">
    <property type="entry name" value="Orn_de-COase"/>
</dbReference>
<sequence length="395" mass="44910">MLGVPASYSFDMERFVTRERFEKIKNFLKNKKTPCLLLDLKSVERNFDDLNRTMPYAKIHYAVKANPHEAILKMLIRKGCNFDFASINELDTMLALGASPDRLSYGHTIKKSEHIAYAYEKGVRLFATDSEDDLRRIAKNAPGSQVFFRLFMECSGADWSLSRKFGAHPDTIFKLIQLSKELDIVPWGLSFHVGSQQRDIGQWGNAIASCRYLFDSAKELGIQLKLINLGGGFPAKYIQPTVPLEIYAKEVTRFLTEDFPDGMPDIIIEPGRSLVGDCGILATQVVLKSKKESYNPYSWLYIDAGKFGGLYETIDESIKYPIYSEKQGPVEEYIIAGPTCDSLDVLYERDKYMLPKNLEEGDRLYFFSTGAYVNSCSLESFNGFKPPKVYVYDED</sequence>
<dbReference type="Gene3D" id="2.40.37.10">
    <property type="entry name" value="Lyase, Ornithine Decarboxylase, Chain A, domain 1"/>
    <property type="match status" value="1"/>
</dbReference>
<comment type="caution">
    <text evidence="9">The sequence shown here is derived from an EMBL/GenBank/DDBJ whole genome shotgun (WGS) entry which is preliminary data.</text>
</comment>
<keyword evidence="3" id="KW-0663">Pyridoxal phosphate</keyword>
<feature type="domain" description="Orn/DAP/Arg decarboxylase 2 N-terminal" evidence="8">
    <location>
        <begin position="41"/>
        <end position="275"/>
    </location>
</feature>
<evidence type="ECO:0000256" key="2">
    <source>
        <dbReference type="ARBA" id="ARBA00008872"/>
    </source>
</evidence>
<comment type="pathway">
    <text evidence="5">Amine and polyamine biosynthesis; putrescine biosynthesis via L-ornithine pathway; putrescine from L-ornithine: step 1/1.</text>
</comment>
<dbReference type="CDD" id="cd00622">
    <property type="entry name" value="PLPDE_III_ODC"/>
    <property type="match status" value="1"/>
</dbReference>
<dbReference type="InterPro" id="IPR000183">
    <property type="entry name" value="Orn/DAP/Arg_de-COase"/>
</dbReference>